<dbReference type="AlphaFoldDB" id="A0A3M7TR14"/>
<reference evidence="2 3" key="1">
    <citation type="submission" date="2018-10" db="EMBL/GenBank/DDBJ databases">
        <title>Bacillus Keqinensis sp. nov., a moderately halophilic bacterium isolated from a saline-alkaline lake.</title>
        <authorList>
            <person name="Wang H."/>
        </authorList>
    </citation>
    <scope>NUCLEOTIDE SEQUENCE [LARGE SCALE GENOMIC DNA]</scope>
    <source>
        <strain evidence="2 3">KQ-3</strain>
    </source>
</reference>
<organism evidence="2 3">
    <name type="scientific">Alteribacter keqinensis</name>
    <dbReference type="NCBI Taxonomy" id="2483800"/>
    <lineage>
        <taxon>Bacteria</taxon>
        <taxon>Bacillati</taxon>
        <taxon>Bacillota</taxon>
        <taxon>Bacilli</taxon>
        <taxon>Bacillales</taxon>
        <taxon>Bacillaceae</taxon>
        <taxon>Alteribacter</taxon>
    </lineage>
</organism>
<sequence>MTGMSFAFRGDAGEPPQASPCGVLPWPPLPQESSDIPVTFVFYAKKSHWSGLQAGAGVYTSFYKIKGGTFQGKSRFKEMKQAFRPTFSKHSLDKIAKDCTFVGV</sequence>
<dbReference type="Proteomes" id="UP000278746">
    <property type="component" value="Unassembled WGS sequence"/>
</dbReference>
<evidence type="ECO:0000256" key="1">
    <source>
        <dbReference type="SAM" id="MobiDB-lite"/>
    </source>
</evidence>
<comment type="caution">
    <text evidence="2">The sequence shown here is derived from an EMBL/GenBank/DDBJ whole genome shotgun (WGS) entry which is preliminary data.</text>
</comment>
<keyword evidence="3" id="KW-1185">Reference proteome</keyword>
<evidence type="ECO:0000313" key="2">
    <source>
        <dbReference type="EMBL" id="RNA66790.1"/>
    </source>
</evidence>
<protein>
    <submittedName>
        <fullName evidence="2">Uncharacterized protein</fullName>
    </submittedName>
</protein>
<evidence type="ECO:0000313" key="3">
    <source>
        <dbReference type="Proteomes" id="UP000278746"/>
    </source>
</evidence>
<feature type="region of interest" description="Disordered" evidence="1">
    <location>
        <begin position="1"/>
        <end position="26"/>
    </location>
</feature>
<gene>
    <name evidence="2" type="ORF">EBO34_16415</name>
</gene>
<name>A0A3M7TR14_9BACI</name>
<proteinExistence type="predicted"/>
<accession>A0A3M7TR14</accession>
<dbReference type="EMBL" id="RHIB01000003">
    <property type="protein sequence ID" value="RNA66790.1"/>
    <property type="molecule type" value="Genomic_DNA"/>
</dbReference>